<evidence type="ECO:0000256" key="1">
    <source>
        <dbReference type="SAM" id="MobiDB-lite"/>
    </source>
</evidence>
<feature type="compositionally biased region" description="Polar residues" evidence="1">
    <location>
        <begin position="163"/>
        <end position="174"/>
    </location>
</feature>
<reference evidence="3" key="1">
    <citation type="submission" date="2022-01" db="EMBL/GenBank/DDBJ databases">
        <title>Genome Sequence Resource for Two Populations of Ditylenchus destructor, the Migratory Endoparasitic Phytonematode.</title>
        <authorList>
            <person name="Zhang H."/>
            <person name="Lin R."/>
            <person name="Xie B."/>
        </authorList>
    </citation>
    <scope>NUCLEOTIDE SEQUENCE</scope>
    <source>
        <strain evidence="3">BazhouSP</strain>
    </source>
</reference>
<feature type="compositionally biased region" description="Basic and acidic residues" evidence="1">
    <location>
        <begin position="268"/>
        <end position="289"/>
    </location>
</feature>
<evidence type="ECO:0000259" key="2">
    <source>
        <dbReference type="Pfam" id="PF24360"/>
    </source>
</evidence>
<feature type="compositionally biased region" description="Polar residues" evidence="1">
    <location>
        <begin position="290"/>
        <end position="307"/>
    </location>
</feature>
<organism evidence="3 4">
    <name type="scientific">Ditylenchus destructor</name>
    <dbReference type="NCBI Taxonomy" id="166010"/>
    <lineage>
        <taxon>Eukaryota</taxon>
        <taxon>Metazoa</taxon>
        <taxon>Ecdysozoa</taxon>
        <taxon>Nematoda</taxon>
        <taxon>Chromadorea</taxon>
        <taxon>Rhabditida</taxon>
        <taxon>Tylenchina</taxon>
        <taxon>Tylenchomorpha</taxon>
        <taxon>Sphaerularioidea</taxon>
        <taxon>Anguinidae</taxon>
        <taxon>Anguininae</taxon>
        <taxon>Ditylenchus</taxon>
    </lineage>
</organism>
<feature type="compositionally biased region" description="Polar residues" evidence="1">
    <location>
        <begin position="232"/>
        <end position="249"/>
    </location>
</feature>
<name>A0AAD4R631_9BILA</name>
<feature type="compositionally biased region" description="Polar residues" evidence="1">
    <location>
        <begin position="317"/>
        <end position="331"/>
    </location>
</feature>
<dbReference type="AlphaFoldDB" id="A0AAD4R631"/>
<feature type="compositionally biased region" description="Acidic residues" evidence="1">
    <location>
        <begin position="459"/>
        <end position="468"/>
    </location>
</feature>
<feature type="region of interest" description="Disordered" evidence="1">
    <location>
        <begin position="126"/>
        <end position="619"/>
    </location>
</feature>
<accession>A0AAD4R631</accession>
<dbReference type="Pfam" id="PF24360">
    <property type="entry name" value="DUF7516"/>
    <property type="match status" value="1"/>
</dbReference>
<feature type="compositionally biased region" description="Polar residues" evidence="1">
    <location>
        <begin position="474"/>
        <end position="491"/>
    </location>
</feature>
<evidence type="ECO:0000313" key="3">
    <source>
        <dbReference type="EMBL" id="KAI1712554.1"/>
    </source>
</evidence>
<feature type="compositionally biased region" description="Basic and acidic residues" evidence="1">
    <location>
        <begin position="147"/>
        <end position="162"/>
    </location>
</feature>
<feature type="compositionally biased region" description="Polar residues" evidence="1">
    <location>
        <begin position="602"/>
        <end position="619"/>
    </location>
</feature>
<feature type="domain" description="DUF7516" evidence="2">
    <location>
        <begin position="23"/>
        <end position="104"/>
    </location>
</feature>
<dbReference type="EMBL" id="JAKKPZ010000018">
    <property type="protein sequence ID" value="KAI1712554.1"/>
    <property type="molecule type" value="Genomic_DNA"/>
</dbReference>
<feature type="compositionally biased region" description="Basic and acidic residues" evidence="1">
    <location>
        <begin position="126"/>
        <end position="138"/>
    </location>
</feature>
<feature type="compositionally biased region" description="Low complexity" evidence="1">
    <location>
        <begin position="428"/>
        <end position="441"/>
    </location>
</feature>
<protein>
    <recommendedName>
        <fullName evidence="2">DUF7516 domain-containing protein</fullName>
    </recommendedName>
</protein>
<feature type="compositionally biased region" description="Polar residues" evidence="1">
    <location>
        <begin position="362"/>
        <end position="371"/>
    </location>
</feature>
<dbReference type="InterPro" id="IPR055938">
    <property type="entry name" value="DUF7516"/>
</dbReference>
<feature type="compositionally biased region" description="Basic and acidic residues" evidence="1">
    <location>
        <begin position="493"/>
        <end position="522"/>
    </location>
</feature>
<gene>
    <name evidence="3" type="ORF">DdX_09646</name>
</gene>
<evidence type="ECO:0000313" key="4">
    <source>
        <dbReference type="Proteomes" id="UP001201812"/>
    </source>
</evidence>
<feature type="compositionally biased region" description="Basic and acidic residues" evidence="1">
    <location>
        <begin position="333"/>
        <end position="350"/>
    </location>
</feature>
<dbReference type="Proteomes" id="UP001201812">
    <property type="component" value="Unassembled WGS sequence"/>
</dbReference>
<feature type="compositionally biased region" description="Basic and acidic residues" evidence="1">
    <location>
        <begin position="586"/>
        <end position="595"/>
    </location>
</feature>
<comment type="caution">
    <text evidence="3">The sequence shown here is derived from an EMBL/GenBank/DDBJ whole genome shotgun (WGS) entry which is preliminary data.</text>
</comment>
<proteinExistence type="predicted"/>
<feature type="compositionally biased region" description="Polar residues" evidence="1">
    <location>
        <begin position="406"/>
        <end position="423"/>
    </location>
</feature>
<keyword evidence="4" id="KW-1185">Reference proteome</keyword>
<sequence length="692" mass="78671">MPGGKSYGRVHHDPNKILEGVAMFTNLAYLVRAEHKFVSFLDVQNAFQKIYKRQLTNEEKKSYFGRDNINEILNMYCSREFELKGDCTGRTIPEVRLRRPYTELREEHKQEFLQRGLDPEVWMPHEEEKKKGHSRKPEPAFGSAYVPERRDSHRSTDSRDFQRTSSQSSFNSFRENAPSYRHTNINERFKPPSDVFADPVRGPSPRFSPRTSPANDFAPGVPQPIRAAAAKYSSQQSHSNHEQGSSNGQIGVGRHQNVFNRPASGEEFEGKNNPRNLRGEKSVTWDGDGRQSTSGRPTTPKTQQQGSRAFEDGWEPKNSNMGFGRQNSESGGEQDRNIARNDQRNQRDVFDDSDSNWDEPPSRSNNQSTRDFGNGRNSRDGQYGRQHFGVHGNNRAPKEPSDVFDDTNSNWDEPPSRFNNQGTRDFGNGRNSRNGESGRQNCAGFGAHGTNGARNDPGDVFDDTDSNTDEPPSRFNNQGTRDFGNGRSSRNGDYYRRQDSGSNDEQSRNIARKDQRNKRDVFDESDSDMDEPQGRFNNQSSRDLGNRRNRRNMEYNRQNFGRSGNNRAPKEPHDVFDDTSSNSTLEDPRQVEPQHSRGAGNSRAQMNSQGISGNIPTSTPTRAQCLSDFITASVHMHQGVELSTVLGFVEKLDPHYEENFGESETILDFIEKHCRQVIMTTYQGKMLLDLRQ</sequence>